<dbReference type="EMBL" id="LXQA010387222">
    <property type="protein sequence ID" value="MCI48485.1"/>
    <property type="molecule type" value="Genomic_DNA"/>
</dbReference>
<dbReference type="AlphaFoldDB" id="A0A392SKJ7"/>
<reference evidence="1 2" key="1">
    <citation type="journal article" date="2018" name="Front. Plant Sci.">
        <title>Red Clover (Trifolium pratense) and Zigzag Clover (T. medium) - A Picture of Genomic Similarities and Differences.</title>
        <authorList>
            <person name="Dluhosova J."/>
            <person name="Istvanek J."/>
            <person name="Nedelnik J."/>
            <person name="Repkova J."/>
        </authorList>
    </citation>
    <scope>NUCLEOTIDE SEQUENCE [LARGE SCALE GENOMIC DNA]</scope>
    <source>
        <strain evidence="2">cv. 10/8</strain>
        <tissue evidence="1">Leaf</tissue>
    </source>
</reference>
<proteinExistence type="predicted"/>
<accession>A0A392SKJ7</accession>
<comment type="caution">
    <text evidence="1">The sequence shown here is derived from an EMBL/GenBank/DDBJ whole genome shotgun (WGS) entry which is preliminary data.</text>
</comment>
<feature type="non-terminal residue" evidence="1">
    <location>
        <position position="56"/>
    </location>
</feature>
<evidence type="ECO:0000313" key="2">
    <source>
        <dbReference type="Proteomes" id="UP000265520"/>
    </source>
</evidence>
<sequence>MRKLRFCKLRFCSVFSSSIEHILLSWRSCYFGIVSDHWLDEDEYIRLCDKLFCCCE</sequence>
<name>A0A392SKJ7_9FABA</name>
<organism evidence="1 2">
    <name type="scientific">Trifolium medium</name>
    <dbReference type="NCBI Taxonomy" id="97028"/>
    <lineage>
        <taxon>Eukaryota</taxon>
        <taxon>Viridiplantae</taxon>
        <taxon>Streptophyta</taxon>
        <taxon>Embryophyta</taxon>
        <taxon>Tracheophyta</taxon>
        <taxon>Spermatophyta</taxon>
        <taxon>Magnoliopsida</taxon>
        <taxon>eudicotyledons</taxon>
        <taxon>Gunneridae</taxon>
        <taxon>Pentapetalae</taxon>
        <taxon>rosids</taxon>
        <taxon>fabids</taxon>
        <taxon>Fabales</taxon>
        <taxon>Fabaceae</taxon>
        <taxon>Papilionoideae</taxon>
        <taxon>50 kb inversion clade</taxon>
        <taxon>NPAAA clade</taxon>
        <taxon>Hologalegina</taxon>
        <taxon>IRL clade</taxon>
        <taxon>Trifolieae</taxon>
        <taxon>Trifolium</taxon>
    </lineage>
</organism>
<protein>
    <submittedName>
        <fullName evidence="1">Uncharacterized protein</fullName>
    </submittedName>
</protein>
<dbReference type="Proteomes" id="UP000265520">
    <property type="component" value="Unassembled WGS sequence"/>
</dbReference>
<evidence type="ECO:0000313" key="1">
    <source>
        <dbReference type="EMBL" id="MCI48485.1"/>
    </source>
</evidence>
<keyword evidence="2" id="KW-1185">Reference proteome</keyword>